<evidence type="ECO:0000259" key="5">
    <source>
        <dbReference type="PROSITE" id="PS51715"/>
    </source>
</evidence>
<feature type="region of interest" description="Disordered" evidence="4">
    <location>
        <begin position="74"/>
        <end position="260"/>
    </location>
</feature>
<dbReference type="SUPFAM" id="SSF52540">
    <property type="entry name" value="P-loop containing nucleoside triphosphate hydrolases"/>
    <property type="match status" value="1"/>
</dbReference>
<dbReference type="InterPro" id="IPR027417">
    <property type="entry name" value="P-loop_NTPase"/>
</dbReference>
<dbReference type="PROSITE" id="PS51715">
    <property type="entry name" value="G_GB1_RHD3"/>
    <property type="match status" value="1"/>
</dbReference>
<evidence type="ECO:0000313" key="7">
    <source>
        <dbReference type="Proteomes" id="UP000266841"/>
    </source>
</evidence>
<feature type="compositionally biased region" description="Basic and acidic residues" evidence="4">
    <location>
        <begin position="655"/>
        <end position="667"/>
    </location>
</feature>
<keyword evidence="1" id="KW-0547">Nucleotide-binding</keyword>
<dbReference type="Proteomes" id="UP000266841">
    <property type="component" value="Unassembled WGS sequence"/>
</dbReference>
<dbReference type="Pfam" id="PF02263">
    <property type="entry name" value="GBP"/>
    <property type="match status" value="1"/>
</dbReference>
<feature type="compositionally biased region" description="Basic and acidic residues" evidence="4">
    <location>
        <begin position="203"/>
        <end position="214"/>
    </location>
</feature>
<dbReference type="InterPro" id="IPR030386">
    <property type="entry name" value="G_GB1_RHD3_dom"/>
</dbReference>
<feature type="compositionally biased region" description="Basic and acidic residues" evidence="4">
    <location>
        <begin position="157"/>
        <end position="166"/>
    </location>
</feature>
<keyword evidence="7" id="KW-1185">Reference proteome</keyword>
<feature type="compositionally biased region" description="Basic residues" evidence="4">
    <location>
        <begin position="215"/>
        <end position="224"/>
    </location>
</feature>
<dbReference type="InterPro" id="IPR015894">
    <property type="entry name" value="Guanylate-bd_N"/>
</dbReference>
<evidence type="ECO:0000256" key="4">
    <source>
        <dbReference type="SAM" id="MobiDB-lite"/>
    </source>
</evidence>
<dbReference type="OrthoDB" id="7788754at2759"/>
<keyword evidence="2" id="KW-0342">GTP-binding</keyword>
<dbReference type="Gene3D" id="1.20.58.420">
    <property type="entry name" value="AHSP"/>
    <property type="match status" value="1"/>
</dbReference>
<accession>K0TPQ6</accession>
<dbReference type="GO" id="GO:0003924">
    <property type="term" value="F:GTPase activity"/>
    <property type="evidence" value="ECO:0007669"/>
    <property type="project" value="InterPro"/>
</dbReference>
<sequence>MEEEQEGAVAGVLTPCQFAAVKTLVRMCGSAKKDALEPLRKLVSITDREWDTVLEQLRTEYNLSLLNPYRRNATKKGRKPIALGGKPNQPGHRAGRPPKRKRDTDEAFSSQPTFAEAPSPPADEDFEAADGGFKPDDEHLIGGDDDSEIDDDEEDRTELVRQRLEEYLADIRNSRDDYAPSDDEDECDIDDEDWEADDEERNEDTGPVKSPNKEKKTRNRRRIKPDHGSSLYNKLKRVCKDNKRSQRTLVDTDGHSKASIRSLQGCMVYMAKKSAASIERGPKFGRILSPSISWQNFPKFSCVQSAKRPKQAGKAGGRAGGPSPTPAPKPTFPADTATDTDEPPVNSELFHSAGRREEAIESEEDCQQGDVLRTHYRGKGRASAPSLHGNMSSDDEDLIIVTDRDLKTPSPPPTNDAKSSDAPPVVVSDDEAAMATDDDVDGGLDVAVKDDEEDDEPPAPVPSARQIVSIGNSENEYAFTFHEDELNGILSKVPAGWKVCVVSVVGAFRTGKSFLLSWFLRYLEANCTMRAKDDTAGSDGSDGKPWHQRVQTLNQHEGSFDWRGGKERNTTGIWMWSDPYYLKRDGGEDVAVLLVDTQGMFDHETTVGLTAAIFGLSTLLSSYQIYNVDKRIQEDNLQQLALFTEYGRMAFENEEKAAATKDAPGERDEGETGGAAVPQQPFQKIEFLVRDWQNFETEDEQDLDSMEREMAEYLEHVTAERSATDLKETREQINLCFEEISCFMMTHPGFAVIKNKYEGDVSKIESLFMGLLDRYCQRVFSTETSAGGAPPRLQPKTVRGRELSAVELGTYIKSYALMFEEIGANFPKAETMLEATSKVGADYANNANAITVSTETYTELMNEIAGPHVHDYHQAEELMTRHREASKRALSAFVDMANFGSRKAIDDAREKVLLKISKDFEVFRSLNDGRNPLLGLET</sequence>
<feature type="compositionally biased region" description="Acidic residues" evidence="4">
    <location>
        <begin position="143"/>
        <end position="156"/>
    </location>
</feature>
<feature type="region of interest" description="Disordered" evidence="4">
    <location>
        <begin position="304"/>
        <end position="348"/>
    </location>
</feature>
<protein>
    <recommendedName>
        <fullName evidence="5">GB1/RHD3-type G domain-containing protein</fullName>
    </recommendedName>
</protein>
<feature type="compositionally biased region" description="Basic and acidic residues" evidence="4">
    <location>
        <begin position="133"/>
        <end position="142"/>
    </location>
</feature>
<reference evidence="6 7" key="1">
    <citation type="journal article" date="2012" name="Genome Biol.">
        <title>Genome and low-iron response of an oceanic diatom adapted to chronic iron limitation.</title>
        <authorList>
            <person name="Lommer M."/>
            <person name="Specht M."/>
            <person name="Roy A.S."/>
            <person name="Kraemer L."/>
            <person name="Andreson R."/>
            <person name="Gutowska M.A."/>
            <person name="Wolf J."/>
            <person name="Bergner S.V."/>
            <person name="Schilhabel M.B."/>
            <person name="Klostermeier U.C."/>
            <person name="Beiko R.G."/>
            <person name="Rosenstiel P."/>
            <person name="Hippler M."/>
            <person name="Laroche J."/>
        </authorList>
    </citation>
    <scope>NUCLEOTIDE SEQUENCE [LARGE SCALE GENOMIC DNA]</scope>
    <source>
        <strain evidence="6 7">CCMP1005</strain>
    </source>
</reference>
<comment type="caution">
    <text evidence="6">The sequence shown here is derived from an EMBL/GenBank/DDBJ whole genome shotgun (WGS) entry which is preliminary data.</text>
</comment>
<dbReference type="EMBL" id="AGNL01003418">
    <property type="protein sequence ID" value="EJK74712.1"/>
    <property type="molecule type" value="Genomic_DNA"/>
</dbReference>
<feature type="compositionally biased region" description="Basic and acidic residues" evidence="4">
    <location>
        <begin position="238"/>
        <end position="256"/>
    </location>
</feature>
<feature type="region of interest" description="Disordered" evidence="4">
    <location>
        <begin position="404"/>
        <end position="425"/>
    </location>
</feature>
<feature type="domain" description="GB1/RHD3-type G" evidence="5">
    <location>
        <begin position="496"/>
        <end position="784"/>
    </location>
</feature>
<feature type="compositionally biased region" description="Acidic residues" evidence="4">
    <location>
        <begin position="179"/>
        <end position="202"/>
    </location>
</feature>
<organism evidence="6 7">
    <name type="scientific">Thalassiosira oceanica</name>
    <name type="common">Marine diatom</name>
    <dbReference type="NCBI Taxonomy" id="159749"/>
    <lineage>
        <taxon>Eukaryota</taxon>
        <taxon>Sar</taxon>
        <taxon>Stramenopiles</taxon>
        <taxon>Ochrophyta</taxon>
        <taxon>Bacillariophyta</taxon>
        <taxon>Coscinodiscophyceae</taxon>
        <taxon>Thalassiosirophycidae</taxon>
        <taxon>Thalassiosirales</taxon>
        <taxon>Thalassiosiraceae</taxon>
        <taxon>Thalassiosira</taxon>
    </lineage>
</organism>
<evidence type="ECO:0000256" key="1">
    <source>
        <dbReference type="ARBA" id="ARBA00022741"/>
    </source>
</evidence>
<gene>
    <name evidence="6" type="ORF">THAOC_03593</name>
</gene>
<evidence type="ECO:0000256" key="3">
    <source>
        <dbReference type="PROSITE-ProRule" id="PRU01052"/>
    </source>
</evidence>
<dbReference type="eggNOG" id="KOG2037">
    <property type="taxonomic scope" value="Eukaryota"/>
</dbReference>
<dbReference type="GO" id="GO:0005525">
    <property type="term" value="F:GTP binding"/>
    <property type="evidence" value="ECO:0007669"/>
    <property type="project" value="UniProtKB-KW"/>
</dbReference>
<evidence type="ECO:0000313" key="6">
    <source>
        <dbReference type="EMBL" id="EJK74712.1"/>
    </source>
</evidence>
<evidence type="ECO:0000256" key="2">
    <source>
        <dbReference type="ARBA" id="ARBA00023134"/>
    </source>
</evidence>
<dbReference type="AlphaFoldDB" id="K0TPQ6"/>
<proteinExistence type="inferred from homology"/>
<dbReference type="PANTHER" id="PTHR10751">
    <property type="entry name" value="GUANYLATE BINDING PROTEIN"/>
    <property type="match status" value="1"/>
</dbReference>
<dbReference type="Gene3D" id="3.40.50.300">
    <property type="entry name" value="P-loop containing nucleotide triphosphate hydrolases"/>
    <property type="match status" value="1"/>
</dbReference>
<feature type="region of interest" description="Disordered" evidence="4">
    <location>
        <begin position="655"/>
        <end position="676"/>
    </location>
</feature>
<comment type="similarity">
    <text evidence="3">Belongs to the TRAFAC class dynamin-like GTPase superfamily. GB1/RHD3 GTPase family.</text>
</comment>
<name>K0TPQ6_THAOC</name>